<dbReference type="Gene3D" id="1.20.5.320">
    <property type="entry name" value="6-Phosphogluconate Dehydrogenase, domain 3"/>
    <property type="match status" value="1"/>
</dbReference>
<protein>
    <recommendedName>
        <fullName evidence="4">CCHC-type domain-containing protein</fullName>
    </recommendedName>
</protein>
<gene>
    <name evidence="5" type="ORF">K435DRAFT_865435</name>
</gene>
<evidence type="ECO:0000313" key="6">
    <source>
        <dbReference type="Proteomes" id="UP000297245"/>
    </source>
</evidence>
<evidence type="ECO:0000256" key="3">
    <source>
        <dbReference type="SAM" id="MobiDB-lite"/>
    </source>
</evidence>
<feature type="region of interest" description="Disordered" evidence="3">
    <location>
        <begin position="219"/>
        <end position="247"/>
    </location>
</feature>
<evidence type="ECO:0000256" key="1">
    <source>
        <dbReference type="ARBA" id="ARBA00022664"/>
    </source>
</evidence>
<evidence type="ECO:0000259" key="4">
    <source>
        <dbReference type="PROSITE" id="PS50158"/>
    </source>
</evidence>
<name>A0A4S8LJI6_DENBC</name>
<dbReference type="PROSITE" id="PS50158">
    <property type="entry name" value="ZF_CCHC"/>
    <property type="match status" value="1"/>
</dbReference>
<evidence type="ECO:0000313" key="5">
    <source>
        <dbReference type="EMBL" id="THU89299.1"/>
    </source>
</evidence>
<dbReference type="AlphaFoldDB" id="A0A4S8LJI6"/>
<dbReference type="Proteomes" id="UP000297245">
    <property type="component" value="Unassembled WGS sequence"/>
</dbReference>
<feature type="region of interest" description="Disordered" evidence="3">
    <location>
        <begin position="324"/>
        <end position="351"/>
    </location>
</feature>
<keyword evidence="6" id="KW-1185">Reference proteome</keyword>
<dbReference type="GO" id="GO:0003676">
    <property type="term" value="F:nucleic acid binding"/>
    <property type="evidence" value="ECO:0007669"/>
    <property type="project" value="InterPro"/>
</dbReference>
<dbReference type="GO" id="GO:0008270">
    <property type="term" value="F:zinc ion binding"/>
    <property type="evidence" value="ECO:0007669"/>
    <property type="project" value="UniProtKB-KW"/>
</dbReference>
<feature type="domain" description="CCHC-type" evidence="4">
    <location>
        <begin position="272"/>
        <end position="286"/>
    </location>
</feature>
<accession>A0A4S8LJI6</accession>
<evidence type="ECO:0000256" key="2">
    <source>
        <dbReference type="PROSITE-ProRule" id="PRU00047"/>
    </source>
</evidence>
<dbReference type="OrthoDB" id="5552562at2759"/>
<keyword evidence="2" id="KW-0862">Zinc</keyword>
<dbReference type="GO" id="GO:0006397">
    <property type="term" value="P:mRNA processing"/>
    <property type="evidence" value="ECO:0007669"/>
    <property type="project" value="UniProtKB-KW"/>
</dbReference>
<keyword evidence="2" id="KW-0863">Zinc-finger</keyword>
<feature type="region of interest" description="Disordered" evidence="3">
    <location>
        <begin position="1"/>
        <end position="45"/>
    </location>
</feature>
<feature type="compositionally biased region" description="Pro residues" evidence="3">
    <location>
        <begin position="1"/>
        <end position="21"/>
    </location>
</feature>
<proteinExistence type="predicted"/>
<dbReference type="InterPro" id="IPR001878">
    <property type="entry name" value="Znf_CCHC"/>
</dbReference>
<organism evidence="5 6">
    <name type="scientific">Dendrothele bispora (strain CBS 962.96)</name>
    <dbReference type="NCBI Taxonomy" id="1314807"/>
    <lineage>
        <taxon>Eukaryota</taxon>
        <taxon>Fungi</taxon>
        <taxon>Dikarya</taxon>
        <taxon>Basidiomycota</taxon>
        <taxon>Agaricomycotina</taxon>
        <taxon>Agaricomycetes</taxon>
        <taxon>Agaricomycetidae</taxon>
        <taxon>Agaricales</taxon>
        <taxon>Agaricales incertae sedis</taxon>
        <taxon>Dendrothele</taxon>
    </lineage>
</organism>
<sequence>MGPPGPPGPPGPTGPPGPPGSTGPAGPSGEKRNGSSTTSEMEKLQKEALLRESKLEIRKPMPFDGSNRTEWRTFLRAAARYYQNLVEREMDIPGHYLEALHQWSAFIQMFGRLFGVHDEQLFAQALLDKVLQRSDETFADFLVRFEDAALKTQYNDSALCWKMLRQIRRDLHNRLTLVGNVPPTFNEVIQKLLDLDGTREAFMEAGLSTTYVPTINQPIRNQMGQPNAQAGPGPSTQNYRNKSRNAGRVCSQQFSTSKICTEYKRQMDNKLCIRCGGTGHFGNECPPENDPTKETMARMGIVIEEEEEEKEFLYGLDEEGNLHELDGANELIGNEELGNDNGAQEKEEGEN</sequence>
<feature type="compositionally biased region" description="Polar residues" evidence="3">
    <location>
        <begin position="219"/>
        <end position="240"/>
    </location>
</feature>
<dbReference type="InterPro" id="IPR036875">
    <property type="entry name" value="Znf_CCHC_sf"/>
</dbReference>
<dbReference type="EMBL" id="ML179373">
    <property type="protein sequence ID" value="THU89299.1"/>
    <property type="molecule type" value="Genomic_DNA"/>
</dbReference>
<reference evidence="5 6" key="1">
    <citation type="journal article" date="2019" name="Nat. Ecol. Evol.">
        <title>Megaphylogeny resolves global patterns of mushroom evolution.</title>
        <authorList>
            <person name="Varga T."/>
            <person name="Krizsan K."/>
            <person name="Foldi C."/>
            <person name="Dima B."/>
            <person name="Sanchez-Garcia M."/>
            <person name="Sanchez-Ramirez S."/>
            <person name="Szollosi G.J."/>
            <person name="Szarkandi J.G."/>
            <person name="Papp V."/>
            <person name="Albert L."/>
            <person name="Andreopoulos W."/>
            <person name="Angelini C."/>
            <person name="Antonin V."/>
            <person name="Barry K.W."/>
            <person name="Bougher N.L."/>
            <person name="Buchanan P."/>
            <person name="Buyck B."/>
            <person name="Bense V."/>
            <person name="Catcheside P."/>
            <person name="Chovatia M."/>
            <person name="Cooper J."/>
            <person name="Damon W."/>
            <person name="Desjardin D."/>
            <person name="Finy P."/>
            <person name="Geml J."/>
            <person name="Haridas S."/>
            <person name="Hughes K."/>
            <person name="Justo A."/>
            <person name="Karasinski D."/>
            <person name="Kautmanova I."/>
            <person name="Kiss B."/>
            <person name="Kocsube S."/>
            <person name="Kotiranta H."/>
            <person name="LaButti K.M."/>
            <person name="Lechner B.E."/>
            <person name="Liimatainen K."/>
            <person name="Lipzen A."/>
            <person name="Lukacs Z."/>
            <person name="Mihaltcheva S."/>
            <person name="Morgado L.N."/>
            <person name="Niskanen T."/>
            <person name="Noordeloos M.E."/>
            <person name="Ohm R.A."/>
            <person name="Ortiz-Santana B."/>
            <person name="Ovrebo C."/>
            <person name="Racz N."/>
            <person name="Riley R."/>
            <person name="Savchenko A."/>
            <person name="Shiryaev A."/>
            <person name="Soop K."/>
            <person name="Spirin V."/>
            <person name="Szebenyi C."/>
            <person name="Tomsovsky M."/>
            <person name="Tulloss R.E."/>
            <person name="Uehling J."/>
            <person name="Grigoriev I.V."/>
            <person name="Vagvolgyi C."/>
            <person name="Papp T."/>
            <person name="Martin F.M."/>
            <person name="Miettinen O."/>
            <person name="Hibbett D.S."/>
            <person name="Nagy L.G."/>
        </authorList>
    </citation>
    <scope>NUCLEOTIDE SEQUENCE [LARGE SCALE GENOMIC DNA]</scope>
    <source>
        <strain evidence="5 6">CBS 962.96</strain>
    </source>
</reference>
<keyword evidence="2" id="KW-0479">Metal-binding</keyword>
<keyword evidence="1" id="KW-0507">mRNA processing</keyword>
<dbReference type="SUPFAM" id="SSF57756">
    <property type="entry name" value="Retrovirus zinc finger-like domains"/>
    <property type="match status" value="1"/>
</dbReference>